<dbReference type="AlphaFoldDB" id="A0A3A8A814"/>
<dbReference type="PANTHER" id="PTHR13343:SF17">
    <property type="entry name" value="CELLULAR REPRESSOR OF E1A-STIMULATED GENES, ISOFORM A"/>
    <property type="match status" value="1"/>
</dbReference>
<dbReference type="InterPro" id="IPR037119">
    <property type="entry name" value="Haem_oxidase_HugZ-like_sf"/>
</dbReference>
<dbReference type="SUPFAM" id="SSF50475">
    <property type="entry name" value="FMN-binding split barrel"/>
    <property type="match status" value="1"/>
</dbReference>
<dbReference type="Proteomes" id="UP000246132">
    <property type="component" value="Unassembled WGS sequence"/>
</dbReference>
<feature type="domain" description="DUF2470" evidence="1">
    <location>
        <begin position="178"/>
        <end position="246"/>
    </location>
</feature>
<comment type="caution">
    <text evidence="2">The sequence shown here is derived from an EMBL/GenBank/DDBJ whole genome shotgun (WGS) entry which is preliminary data.</text>
</comment>
<organism evidence="2 3">
    <name type="scientific">Oceaniradius stylonematis</name>
    <dbReference type="NCBI Taxonomy" id="2184161"/>
    <lineage>
        <taxon>Bacteria</taxon>
        <taxon>Pseudomonadati</taxon>
        <taxon>Pseudomonadota</taxon>
        <taxon>Alphaproteobacteria</taxon>
        <taxon>Hyphomicrobiales</taxon>
        <taxon>Ahrensiaceae</taxon>
        <taxon>Oceaniradius</taxon>
    </lineage>
</organism>
<dbReference type="Pfam" id="PF10615">
    <property type="entry name" value="DUF2470"/>
    <property type="match status" value="1"/>
</dbReference>
<gene>
    <name evidence="2" type="ORF">DEM25_015885</name>
</gene>
<dbReference type="InterPro" id="IPR012349">
    <property type="entry name" value="Split_barrel_FMN-bd"/>
</dbReference>
<protein>
    <submittedName>
        <fullName evidence="2">HugZ family protein</fullName>
    </submittedName>
</protein>
<dbReference type="PANTHER" id="PTHR13343">
    <property type="entry name" value="CREG1 PROTEIN"/>
    <property type="match status" value="1"/>
</dbReference>
<keyword evidence="3" id="KW-1185">Reference proteome</keyword>
<reference evidence="2 3" key="1">
    <citation type="journal article" date="2018" name="Int. J. Syst. Bacteriol.">
        <title>Oceaniradius stylonemae gen. nov., sp. nov., isolated from a red alga, Stylonema cornu-cervi.</title>
        <authorList>
            <person name="Jeong S."/>
        </authorList>
    </citation>
    <scope>NUCLEOTIDE SEQUENCE [LARGE SCALE GENOMIC DNA]</scope>
    <source>
        <strain evidence="2 3">StC1</strain>
    </source>
</reference>
<accession>A0A3A8A814</accession>
<dbReference type="OrthoDB" id="9814594at2"/>
<dbReference type="RefSeq" id="WP_109767555.1">
    <property type="nucleotide sequence ID" value="NZ_QFWV02000008.1"/>
</dbReference>
<evidence type="ECO:0000313" key="3">
    <source>
        <dbReference type="Proteomes" id="UP000246132"/>
    </source>
</evidence>
<sequence length="255" mass="27184">MAEAEKKSVLRETDDEAIRLAKTLIATARHGALAVHPSGGGAFPGVSRVQLSTDFDGTPVILVSALSPHLGALETVPESALLIGEPGKGDPLAHPRITLRTVGARVARGTDDHGRIRRRHLARHPKAALYADFGDFAFFRLNVHSASLNGGFGKAYELGAADLALAGDLEGIAALEHGAVVHMNADHAEAIALYAQKLARKRPGGWQLLTIDSEGMDLGDGDERARIFYPEPLQRAGDLRKVLKQMADAARAMED</sequence>
<dbReference type="InterPro" id="IPR019595">
    <property type="entry name" value="DUF2470"/>
</dbReference>
<dbReference type="EMBL" id="QFWV02000008">
    <property type="protein sequence ID" value="RKF06026.1"/>
    <property type="molecule type" value="Genomic_DNA"/>
</dbReference>
<dbReference type="GO" id="GO:0005737">
    <property type="term" value="C:cytoplasm"/>
    <property type="evidence" value="ECO:0007669"/>
    <property type="project" value="UniProtKB-ARBA"/>
</dbReference>
<evidence type="ECO:0000259" key="1">
    <source>
        <dbReference type="Pfam" id="PF10615"/>
    </source>
</evidence>
<proteinExistence type="predicted"/>
<evidence type="ECO:0000313" key="2">
    <source>
        <dbReference type="EMBL" id="RKF06026.1"/>
    </source>
</evidence>
<name>A0A3A8A814_9HYPH</name>
<dbReference type="Gene3D" id="3.20.180.10">
    <property type="entry name" value="PNP-oxidase-like"/>
    <property type="match status" value="1"/>
</dbReference>
<dbReference type="Gene3D" id="2.30.110.10">
    <property type="entry name" value="Electron Transport, Fmn-binding Protein, Chain A"/>
    <property type="match status" value="1"/>
</dbReference>